<keyword evidence="2" id="KW-1185">Reference proteome</keyword>
<sequence length="350" mass="37080">MQMSPRHEVSPHDALTGTPVLAVALCAADGSAERSALCFALGDADAAADLTTPQWRELIPAPNAQGRVQGIDGRWWRMSNPQGVVDAYQRPLAVDINHASELQAPQGGASPATGWIEKLEVRQGAVWGLIAWNAKGQQAVGGKEYRFLSPVFKYDGTTREIKVLTSAALTNEPNFPIALNRANDSQETPPVDEAIRKALGLPEKATAEQAVTAINALQRSVDTPSLEKFVPRADYDAAQQRATNAEARLADHAKATKAAEIDAAVEAAVKAGKITPATVEYHKASCAAEGGLERFKAFVEAAPVVADTTNLDGKQPGGGERAMNAAAKTMAAMFGNSAEDIKKYGQEEKA</sequence>
<dbReference type="InterPro" id="IPR012106">
    <property type="entry name" value="Phage_Mu_Gp1"/>
</dbReference>
<organism evidence="1 2">
    <name type="scientific">Dyella lutea</name>
    <dbReference type="NCBI Taxonomy" id="2950441"/>
    <lineage>
        <taxon>Bacteria</taxon>
        <taxon>Pseudomonadati</taxon>
        <taxon>Pseudomonadota</taxon>
        <taxon>Gammaproteobacteria</taxon>
        <taxon>Lysobacterales</taxon>
        <taxon>Rhodanobacteraceae</taxon>
        <taxon>Dyella</taxon>
    </lineage>
</organism>
<proteinExistence type="predicted"/>
<keyword evidence="1" id="KW-0378">Hydrolase</keyword>
<reference evidence="1 2" key="1">
    <citation type="submission" date="2022-06" db="EMBL/GenBank/DDBJ databases">
        <title>Dyella sp. Sa strain:Sa Genome sequencing.</title>
        <authorList>
            <person name="Park S."/>
        </authorList>
    </citation>
    <scope>NUCLEOTIDE SEQUENCE [LARGE SCALE GENOMIC DNA]</scope>
    <source>
        <strain evidence="1 2">Sa</strain>
    </source>
</reference>
<accession>A0ABT1FDC8</accession>
<comment type="caution">
    <text evidence="1">The sequence shown here is derived from an EMBL/GenBank/DDBJ whole genome shotgun (WGS) entry which is preliminary data.</text>
</comment>
<dbReference type="RefSeq" id="WP_253567841.1">
    <property type="nucleotide sequence ID" value="NZ_JAMZEK010000003.1"/>
</dbReference>
<evidence type="ECO:0000313" key="2">
    <source>
        <dbReference type="Proteomes" id="UP001204615"/>
    </source>
</evidence>
<evidence type="ECO:0000313" key="1">
    <source>
        <dbReference type="EMBL" id="MCP1375383.1"/>
    </source>
</evidence>
<protein>
    <submittedName>
        <fullName evidence="1">Phage protease</fullName>
    </submittedName>
</protein>
<dbReference type="EMBL" id="JAMZEK010000003">
    <property type="protein sequence ID" value="MCP1375383.1"/>
    <property type="molecule type" value="Genomic_DNA"/>
</dbReference>
<dbReference type="Proteomes" id="UP001204615">
    <property type="component" value="Unassembled WGS sequence"/>
</dbReference>
<dbReference type="GO" id="GO:0006508">
    <property type="term" value="P:proteolysis"/>
    <property type="evidence" value="ECO:0007669"/>
    <property type="project" value="UniProtKB-KW"/>
</dbReference>
<dbReference type="Pfam" id="PF10123">
    <property type="entry name" value="Mu-like_Pro"/>
    <property type="match status" value="1"/>
</dbReference>
<name>A0ABT1FDC8_9GAMM</name>
<keyword evidence="1" id="KW-0645">Protease</keyword>
<dbReference type="GO" id="GO:0008233">
    <property type="term" value="F:peptidase activity"/>
    <property type="evidence" value="ECO:0007669"/>
    <property type="project" value="UniProtKB-KW"/>
</dbReference>
<gene>
    <name evidence="1" type="ORF">NC595_15135</name>
</gene>